<keyword evidence="10 17" id="KW-0675">Receptor</keyword>
<reference evidence="17 18" key="1">
    <citation type="submission" date="2016-10" db="EMBL/GenBank/DDBJ databases">
        <authorList>
            <person name="Varghese N."/>
            <person name="Submissions S."/>
        </authorList>
    </citation>
    <scope>NUCLEOTIDE SEQUENCE [LARGE SCALE GENOMIC DNA]</scope>
    <source>
        <strain evidence="17 18">DSM 17833</strain>
    </source>
</reference>
<evidence type="ECO:0000256" key="13">
    <source>
        <dbReference type="RuleBase" id="RU003357"/>
    </source>
</evidence>
<comment type="subcellular location">
    <subcellularLocation>
        <location evidence="1 12">Cell outer membrane</location>
        <topology evidence="1 12">Multi-pass membrane protein</topology>
    </subcellularLocation>
</comment>
<dbReference type="PANTHER" id="PTHR32552:SF83">
    <property type="entry name" value="BLR3904 PROTEIN"/>
    <property type="match status" value="1"/>
</dbReference>
<dbReference type="FunFam" id="2.170.130.10:FF:000001">
    <property type="entry name" value="Catecholate siderophore TonB-dependent receptor"/>
    <property type="match status" value="1"/>
</dbReference>
<keyword evidence="8 13" id="KW-0798">TonB box</keyword>
<evidence type="ECO:0000256" key="3">
    <source>
        <dbReference type="ARBA" id="ARBA00022448"/>
    </source>
</evidence>
<evidence type="ECO:0000256" key="8">
    <source>
        <dbReference type="ARBA" id="ARBA00023077"/>
    </source>
</evidence>
<dbReference type="InterPro" id="IPR036942">
    <property type="entry name" value="Beta-barrel_TonB_sf"/>
</dbReference>
<organism evidence="17 18">
    <name type="scientific">Pseudomonas peli</name>
    <dbReference type="NCBI Taxonomy" id="592361"/>
    <lineage>
        <taxon>Bacteria</taxon>
        <taxon>Pseudomonadati</taxon>
        <taxon>Pseudomonadota</taxon>
        <taxon>Gammaproteobacteria</taxon>
        <taxon>Pseudomonadales</taxon>
        <taxon>Pseudomonadaceae</taxon>
        <taxon>Pseudomonas</taxon>
    </lineage>
</organism>
<dbReference type="PANTHER" id="PTHR32552">
    <property type="entry name" value="FERRICHROME IRON RECEPTOR-RELATED"/>
    <property type="match status" value="1"/>
</dbReference>
<evidence type="ECO:0000256" key="1">
    <source>
        <dbReference type="ARBA" id="ARBA00004571"/>
    </source>
</evidence>
<dbReference type="InterPro" id="IPR000531">
    <property type="entry name" value="Beta-barrel_TonB"/>
</dbReference>
<evidence type="ECO:0000256" key="2">
    <source>
        <dbReference type="ARBA" id="ARBA00009810"/>
    </source>
</evidence>
<sequence>MGMGKKAGSLPQRRVLASAIGLVIASWAGAGLAAEQAPQKAKTPVELGSVTVKGEQTEDYKTESSASAKYAVPLLDTPQTITVVPQALLKEQKALSMKEVLANVSGITFNAGEGGGGSGDSINIRGFSANANMQIDGLRDSSQNNRTDTFNIEAVEVIKGPNSVFGGSGTTGGSINQVSKQPLQRDFTEIGASLGTDNYHRLTLDSNQTLDGVGTGSAMRLNLMAHENDVPGRDYVDRQRWGIAPSLLLGLSDSTRLTLSYFHQTDDNLPDYGVPAINGKRLAGVDRESFFGWRNLDKEEIESDAFTVKLEHDINDSLRLQNLTRYSEIHRDTVISASHVNLDRRRSSSGVGPVLAAGKYLPAGPQAYGRDVTSKMLINQTNLTANFETFGLAHTLVSGVELSRETYDRTTYAYNLAFPDSGYDLSNPPGRWNGPTNKADSANTETRLLDRALYAFDTIALNDYWDLSLGLRYDWVDGDADDHTLATNARTSFNSSDEHLSKRAGLTYKPAENGRIYVAYGDSFNPSAENLATSGAGLSAATQDLEPEKNKTWELGTKWEFLDSRLGLDAALFRVEKSNARETMVDGSTQLAGKQRVQGFELGATGRVTDQWNVYANYTFLDSETLEAANTAAGIAREGQALANTPPRSLNLWTTYDLPAGWRVGYGARYVSERNLTASNDGVKLDAYWLHNAMVGYKVNKELDLQLNLNNLFDKEYVESVRTQVGTTVGAGTTTARSSAIEYGAARSAVLSATYRF</sequence>
<evidence type="ECO:0000313" key="17">
    <source>
        <dbReference type="EMBL" id="SCW43020.1"/>
    </source>
</evidence>
<keyword evidence="6 14" id="KW-0732">Signal</keyword>
<evidence type="ECO:0000256" key="9">
    <source>
        <dbReference type="ARBA" id="ARBA00023136"/>
    </source>
</evidence>
<evidence type="ECO:0000259" key="16">
    <source>
        <dbReference type="Pfam" id="PF07715"/>
    </source>
</evidence>
<proteinExistence type="inferred from homology"/>
<evidence type="ECO:0000259" key="15">
    <source>
        <dbReference type="Pfam" id="PF00593"/>
    </source>
</evidence>
<dbReference type="GO" id="GO:0015891">
    <property type="term" value="P:siderophore transport"/>
    <property type="evidence" value="ECO:0007669"/>
    <property type="project" value="InterPro"/>
</dbReference>
<feature type="domain" description="TonB-dependent receptor-like beta-barrel" evidence="15">
    <location>
        <begin position="249"/>
        <end position="712"/>
    </location>
</feature>
<feature type="domain" description="TonB-dependent receptor plug" evidence="16">
    <location>
        <begin position="74"/>
        <end position="173"/>
    </location>
</feature>
<dbReference type="Pfam" id="PF00593">
    <property type="entry name" value="TonB_dep_Rec_b-barrel"/>
    <property type="match status" value="1"/>
</dbReference>
<keyword evidence="3 12" id="KW-0813">Transport</keyword>
<evidence type="ECO:0000256" key="14">
    <source>
        <dbReference type="SAM" id="SignalP"/>
    </source>
</evidence>
<evidence type="ECO:0000256" key="10">
    <source>
        <dbReference type="ARBA" id="ARBA00023170"/>
    </source>
</evidence>
<dbReference type="InterPro" id="IPR037066">
    <property type="entry name" value="Plug_dom_sf"/>
</dbReference>
<evidence type="ECO:0000256" key="4">
    <source>
        <dbReference type="ARBA" id="ARBA00022452"/>
    </source>
</evidence>
<feature type="signal peptide" evidence="14">
    <location>
        <begin position="1"/>
        <end position="33"/>
    </location>
</feature>
<keyword evidence="11 12" id="KW-0998">Cell outer membrane</keyword>
<protein>
    <submittedName>
        <fullName evidence="17">Catecholate siderophore receptor</fullName>
    </submittedName>
</protein>
<dbReference type="Gene3D" id="2.170.130.10">
    <property type="entry name" value="TonB-dependent receptor, plug domain"/>
    <property type="match status" value="1"/>
</dbReference>
<feature type="chain" id="PRO_5044207923" evidence="14">
    <location>
        <begin position="34"/>
        <end position="757"/>
    </location>
</feature>
<comment type="caution">
    <text evidence="17">The sequence shown here is derived from an EMBL/GenBank/DDBJ whole genome shotgun (WGS) entry which is preliminary data.</text>
</comment>
<dbReference type="Gene3D" id="2.40.170.20">
    <property type="entry name" value="TonB-dependent receptor, beta-barrel domain"/>
    <property type="match status" value="1"/>
</dbReference>
<dbReference type="Pfam" id="PF07715">
    <property type="entry name" value="Plug"/>
    <property type="match status" value="1"/>
</dbReference>
<evidence type="ECO:0000256" key="12">
    <source>
        <dbReference type="PROSITE-ProRule" id="PRU01360"/>
    </source>
</evidence>
<evidence type="ECO:0000256" key="6">
    <source>
        <dbReference type="ARBA" id="ARBA00022729"/>
    </source>
</evidence>
<dbReference type="InterPro" id="IPR012910">
    <property type="entry name" value="Plug_dom"/>
</dbReference>
<evidence type="ECO:0000256" key="5">
    <source>
        <dbReference type="ARBA" id="ARBA00022692"/>
    </source>
</evidence>
<dbReference type="EMBL" id="FMTL01000001">
    <property type="protein sequence ID" value="SCW43020.1"/>
    <property type="molecule type" value="Genomic_DNA"/>
</dbReference>
<gene>
    <name evidence="17" type="ORF">SAMN05216370_1172</name>
</gene>
<evidence type="ECO:0000256" key="7">
    <source>
        <dbReference type="ARBA" id="ARBA00023065"/>
    </source>
</evidence>
<dbReference type="CDD" id="cd01347">
    <property type="entry name" value="ligand_gated_channel"/>
    <property type="match status" value="1"/>
</dbReference>
<dbReference type="SUPFAM" id="SSF56935">
    <property type="entry name" value="Porins"/>
    <property type="match status" value="1"/>
</dbReference>
<keyword evidence="5 12" id="KW-0812">Transmembrane</keyword>
<evidence type="ECO:0000256" key="11">
    <source>
        <dbReference type="ARBA" id="ARBA00023237"/>
    </source>
</evidence>
<keyword evidence="9 12" id="KW-0472">Membrane</keyword>
<accession>A0AB37Z618</accession>
<dbReference type="GO" id="GO:0038023">
    <property type="term" value="F:signaling receptor activity"/>
    <property type="evidence" value="ECO:0007669"/>
    <property type="project" value="InterPro"/>
</dbReference>
<comment type="similarity">
    <text evidence="2 12 13">Belongs to the TonB-dependent receptor family.</text>
</comment>
<keyword evidence="4 12" id="KW-1134">Transmembrane beta strand</keyword>
<dbReference type="NCBIfam" id="TIGR01783">
    <property type="entry name" value="TonB-siderophor"/>
    <property type="match status" value="1"/>
</dbReference>
<name>A0AB37Z618_9PSED</name>
<evidence type="ECO:0000313" key="18">
    <source>
        <dbReference type="Proteomes" id="UP000242418"/>
    </source>
</evidence>
<dbReference type="InterPro" id="IPR039426">
    <property type="entry name" value="TonB-dep_rcpt-like"/>
</dbReference>
<dbReference type="InterPro" id="IPR010105">
    <property type="entry name" value="TonB_sidphr_rcpt"/>
</dbReference>
<dbReference type="AlphaFoldDB" id="A0AB37Z618"/>
<dbReference type="Proteomes" id="UP000242418">
    <property type="component" value="Unassembled WGS sequence"/>
</dbReference>
<dbReference type="GO" id="GO:0015344">
    <property type="term" value="F:siderophore uptake transmembrane transporter activity"/>
    <property type="evidence" value="ECO:0007669"/>
    <property type="project" value="TreeGrafter"/>
</dbReference>
<dbReference type="GO" id="GO:0009279">
    <property type="term" value="C:cell outer membrane"/>
    <property type="evidence" value="ECO:0007669"/>
    <property type="project" value="UniProtKB-SubCell"/>
</dbReference>
<keyword evidence="18" id="KW-1185">Reference proteome</keyword>
<dbReference type="PROSITE" id="PS52016">
    <property type="entry name" value="TONB_DEPENDENT_REC_3"/>
    <property type="match status" value="1"/>
</dbReference>
<keyword evidence="7" id="KW-0406">Ion transport</keyword>